<accession>A0A0M3K6H7</accession>
<evidence type="ECO:0000256" key="5">
    <source>
        <dbReference type="PROSITE-ProRule" id="PRU00221"/>
    </source>
</evidence>
<keyword evidence="7" id="KW-1185">Reference proteome</keyword>
<dbReference type="InterPro" id="IPR019775">
    <property type="entry name" value="WD40_repeat_CS"/>
</dbReference>
<dbReference type="PANTHER" id="PTHR19857:SF19">
    <property type="entry name" value="26S PROTEASOME REGULATORY SUBUNIT RPN14"/>
    <property type="match status" value="1"/>
</dbReference>
<gene>
    <name evidence="6" type="ORF">ASIM_LOCUS15975</name>
</gene>
<feature type="repeat" description="WD" evidence="5">
    <location>
        <begin position="151"/>
        <end position="192"/>
    </location>
</feature>
<evidence type="ECO:0000313" key="7">
    <source>
        <dbReference type="Proteomes" id="UP000267096"/>
    </source>
</evidence>
<dbReference type="WBParaSite" id="ASIM_0001656801-mRNA-1">
    <property type="protein sequence ID" value="ASIM_0001656801-mRNA-1"/>
    <property type="gene ID" value="ASIM_0001656801"/>
</dbReference>
<dbReference type="EMBL" id="UYRR01032709">
    <property type="protein sequence ID" value="VDK56559.1"/>
    <property type="molecule type" value="Genomic_DNA"/>
</dbReference>
<protein>
    <submittedName>
        <fullName evidence="8">WD_REPEATS_REGION domain-containing protein</fullName>
    </submittedName>
</protein>
<dbReference type="InterPro" id="IPR051179">
    <property type="entry name" value="WD_repeat_multifunction"/>
</dbReference>
<evidence type="ECO:0000256" key="3">
    <source>
        <dbReference type="ARBA" id="ARBA00022942"/>
    </source>
</evidence>
<dbReference type="InterPro" id="IPR015943">
    <property type="entry name" value="WD40/YVTN_repeat-like_dom_sf"/>
</dbReference>
<dbReference type="Pfam" id="PF00400">
    <property type="entry name" value="WD40"/>
    <property type="match status" value="2"/>
</dbReference>
<evidence type="ECO:0000313" key="6">
    <source>
        <dbReference type="EMBL" id="VDK56559.1"/>
    </source>
</evidence>
<keyword evidence="2" id="KW-0677">Repeat</keyword>
<dbReference type="Gene3D" id="2.130.10.10">
    <property type="entry name" value="YVTN repeat-like/Quinoprotein amine dehydrogenase"/>
    <property type="match status" value="1"/>
</dbReference>
<name>A0A0M3K6H7_ANISI</name>
<evidence type="ECO:0000256" key="2">
    <source>
        <dbReference type="ARBA" id="ARBA00022737"/>
    </source>
</evidence>
<organism evidence="8">
    <name type="scientific">Anisakis simplex</name>
    <name type="common">Herring worm</name>
    <dbReference type="NCBI Taxonomy" id="6269"/>
    <lineage>
        <taxon>Eukaryota</taxon>
        <taxon>Metazoa</taxon>
        <taxon>Ecdysozoa</taxon>
        <taxon>Nematoda</taxon>
        <taxon>Chromadorea</taxon>
        <taxon>Rhabditida</taxon>
        <taxon>Spirurina</taxon>
        <taxon>Ascaridomorpha</taxon>
        <taxon>Ascaridoidea</taxon>
        <taxon>Anisakidae</taxon>
        <taxon>Anisakis</taxon>
        <taxon>Anisakis simplex complex</taxon>
    </lineage>
</organism>
<comment type="similarity">
    <text evidence="4">Belongs to the WD repeat PAAF1/RPN14 family.</text>
</comment>
<evidence type="ECO:0000256" key="4">
    <source>
        <dbReference type="ARBA" id="ARBA00038321"/>
    </source>
</evidence>
<dbReference type="PROSITE" id="PS50294">
    <property type="entry name" value="WD_REPEATS_REGION"/>
    <property type="match status" value="1"/>
</dbReference>
<reference evidence="6 7" key="2">
    <citation type="submission" date="2018-11" db="EMBL/GenBank/DDBJ databases">
        <authorList>
            <consortium name="Pathogen Informatics"/>
        </authorList>
    </citation>
    <scope>NUCLEOTIDE SEQUENCE [LARGE SCALE GENOMIC DNA]</scope>
</reference>
<evidence type="ECO:0000256" key="1">
    <source>
        <dbReference type="ARBA" id="ARBA00022574"/>
    </source>
</evidence>
<dbReference type="SUPFAM" id="SSF50978">
    <property type="entry name" value="WD40 repeat-like"/>
    <property type="match status" value="1"/>
</dbReference>
<evidence type="ECO:0000313" key="8">
    <source>
        <dbReference type="WBParaSite" id="ASIM_0001656801-mRNA-1"/>
    </source>
</evidence>
<dbReference type="PROSITE" id="PS50082">
    <property type="entry name" value="WD_REPEATS_2"/>
    <property type="match status" value="2"/>
</dbReference>
<feature type="repeat" description="WD" evidence="5">
    <location>
        <begin position="109"/>
        <end position="150"/>
    </location>
</feature>
<dbReference type="Proteomes" id="UP000267096">
    <property type="component" value="Unassembled WGS sequence"/>
</dbReference>
<dbReference type="OrthoDB" id="8020218at2759"/>
<dbReference type="PANTHER" id="PTHR19857">
    <property type="entry name" value="MITOCHONDRIAL DIVISION PROTEIN 1-RELATED"/>
    <property type="match status" value="1"/>
</dbReference>
<reference evidence="8" key="1">
    <citation type="submission" date="2017-02" db="UniProtKB">
        <authorList>
            <consortium name="WormBaseParasite"/>
        </authorList>
    </citation>
    <scope>IDENTIFICATION</scope>
</reference>
<sequence>MQGIAVSTTMSGEGSEVEMKQLDENALLVQHDWFNCIRNTQTDSGFFVGIREYGSPSTFIDVQQKSGKLFTAAPQKVHVEKLDARRLAVAYSDKAMAKSTFIAPRIEFTTVHESSVQSVDVSGTGRLVVSSDLNGKLVVWNADTAEIVRDFVGHALDVNRCRFFPSGLVVLSAGIDMTLRIWSVETGQCPRTLKGHTQC</sequence>
<keyword evidence="1 5" id="KW-0853">WD repeat</keyword>
<dbReference type="InterPro" id="IPR001680">
    <property type="entry name" value="WD40_rpt"/>
</dbReference>
<dbReference type="PROSITE" id="PS00678">
    <property type="entry name" value="WD_REPEATS_1"/>
    <property type="match status" value="1"/>
</dbReference>
<dbReference type="InterPro" id="IPR036322">
    <property type="entry name" value="WD40_repeat_dom_sf"/>
</dbReference>
<dbReference type="GO" id="GO:0000502">
    <property type="term" value="C:proteasome complex"/>
    <property type="evidence" value="ECO:0007669"/>
    <property type="project" value="UniProtKB-KW"/>
</dbReference>
<keyword evidence="3" id="KW-0647">Proteasome</keyword>
<dbReference type="AlphaFoldDB" id="A0A0M3K6H7"/>
<dbReference type="SMART" id="SM00320">
    <property type="entry name" value="WD40"/>
    <property type="match status" value="2"/>
</dbReference>
<proteinExistence type="inferred from homology"/>